<keyword evidence="3" id="KW-1185">Reference proteome</keyword>
<dbReference type="EMBL" id="JAFBMS010000036">
    <property type="protein sequence ID" value="KAG9341270.1"/>
    <property type="molecule type" value="Genomic_DNA"/>
</dbReference>
<accession>A0A8T2NQ03</accession>
<gene>
    <name evidence="2" type="ORF">JZ751_019372</name>
</gene>
<name>A0A8T2NQ03_9TELE</name>
<evidence type="ECO:0000313" key="3">
    <source>
        <dbReference type="Proteomes" id="UP000824540"/>
    </source>
</evidence>
<comment type="caution">
    <text evidence="2">The sequence shown here is derived from an EMBL/GenBank/DDBJ whole genome shotgun (WGS) entry which is preliminary data.</text>
</comment>
<proteinExistence type="predicted"/>
<evidence type="ECO:0000313" key="2">
    <source>
        <dbReference type="EMBL" id="KAG9341270.1"/>
    </source>
</evidence>
<feature type="region of interest" description="Disordered" evidence="1">
    <location>
        <begin position="50"/>
        <end position="78"/>
    </location>
</feature>
<organism evidence="2 3">
    <name type="scientific">Albula glossodonta</name>
    <name type="common">roundjaw bonefish</name>
    <dbReference type="NCBI Taxonomy" id="121402"/>
    <lineage>
        <taxon>Eukaryota</taxon>
        <taxon>Metazoa</taxon>
        <taxon>Chordata</taxon>
        <taxon>Craniata</taxon>
        <taxon>Vertebrata</taxon>
        <taxon>Euteleostomi</taxon>
        <taxon>Actinopterygii</taxon>
        <taxon>Neopterygii</taxon>
        <taxon>Teleostei</taxon>
        <taxon>Albuliformes</taxon>
        <taxon>Albulidae</taxon>
        <taxon>Albula</taxon>
    </lineage>
</organism>
<dbReference type="Proteomes" id="UP000824540">
    <property type="component" value="Unassembled WGS sequence"/>
</dbReference>
<feature type="compositionally biased region" description="Polar residues" evidence="1">
    <location>
        <begin position="58"/>
        <end position="78"/>
    </location>
</feature>
<sequence>MTGLRARRNVAAYDLPPFVALAHTFAGIEDGQLQSAGFVRAAGRLFLREGSPRRTARLTRTGSRSQTRSNLPKASFSR</sequence>
<evidence type="ECO:0000256" key="1">
    <source>
        <dbReference type="SAM" id="MobiDB-lite"/>
    </source>
</evidence>
<dbReference type="AlphaFoldDB" id="A0A8T2NQ03"/>
<protein>
    <submittedName>
        <fullName evidence="2">Uncharacterized protein</fullName>
    </submittedName>
</protein>
<reference evidence="2" key="1">
    <citation type="thesis" date="2021" institute="BYU ScholarsArchive" country="Provo, UT, USA">
        <title>Applications of and Algorithms for Genome Assembly and Genomic Analyses with an Emphasis on Marine Teleosts.</title>
        <authorList>
            <person name="Pickett B.D."/>
        </authorList>
    </citation>
    <scope>NUCLEOTIDE SEQUENCE</scope>
    <source>
        <strain evidence="2">HI-2016</strain>
    </source>
</reference>